<evidence type="ECO:0000313" key="8">
    <source>
        <dbReference type="EMBL" id="CAH1420390.1"/>
    </source>
</evidence>
<evidence type="ECO:0000256" key="4">
    <source>
        <dbReference type="ARBA" id="ARBA00071970"/>
    </source>
</evidence>
<dbReference type="PROSITE" id="PS51485">
    <property type="entry name" value="PHYTOCYANIN"/>
    <property type="match status" value="1"/>
</dbReference>
<dbReference type="AlphaFoldDB" id="A0AAU9MEQ7"/>
<evidence type="ECO:0000256" key="2">
    <source>
        <dbReference type="ARBA" id="ARBA00023008"/>
    </source>
</evidence>
<protein>
    <recommendedName>
        <fullName evidence="4">Basic blue protein</fullName>
    </recommendedName>
    <alternativeName>
        <fullName evidence="5">Plantacyanin</fullName>
    </alternativeName>
</protein>
<dbReference type="EMBL" id="CAKMRJ010001025">
    <property type="protein sequence ID" value="CAH1420390.1"/>
    <property type="molecule type" value="Genomic_DNA"/>
</dbReference>
<reference evidence="8 9" key="1">
    <citation type="submission" date="2022-01" db="EMBL/GenBank/DDBJ databases">
        <authorList>
            <person name="Xiong W."/>
            <person name="Schranz E."/>
        </authorList>
    </citation>
    <scope>NUCLEOTIDE SEQUENCE [LARGE SCALE GENOMIC DNA]</scope>
</reference>
<dbReference type="InterPro" id="IPR008972">
    <property type="entry name" value="Cupredoxin"/>
</dbReference>
<keyword evidence="2" id="KW-0186">Copper</keyword>
<evidence type="ECO:0000256" key="1">
    <source>
        <dbReference type="ARBA" id="ARBA00022723"/>
    </source>
</evidence>
<dbReference type="Pfam" id="PF02298">
    <property type="entry name" value="Cu_bind_like"/>
    <property type="match status" value="1"/>
</dbReference>
<sequence length="130" mass="13659">MAQGEGRGSASRTTMILLVTMVWLMVQSIGPVDGAVYTVGDSNGWSFGSNTWTKGKRLKAGDTLVFNYDSTIHNVVVVNKGGYDGCTASAGAKVYNSGKDRLKLSKGVNFFICSIAGHCQSGMNIAVNAA</sequence>
<keyword evidence="6" id="KW-0732">Signal</keyword>
<dbReference type="PANTHER" id="PTHR33021:SF424">
    <property type="entry name" value="BASIC BLUE PROTEIN"/>
    <property type="match status" value="1"/>
</dbReference>
<feature type="domain" description="Phytocyanin" evidence="7">
    <location>
        <begin position="35"/>
        <end position="130"/>
    </location>
</feature>
<evidence type="ECO:0000313" key="9">
    <source>
        <dbReference type="Proteomes" id="UP001157418"/>
    </source>
</evidence>
<feature type="signal peptide" evidence="6">
    <location>
        <begin position="1"/>
        <end position="34"/>
    </location>
</feature>
<proteinExistence type="predicted"/>
<evidence type="ECO:0000256" key="6">
    <source>
        <dbReference type="SAM" id="SignalP"/>
    </source>
</evidence>
<dbReference type="InterPro" id="IPR039391">
    <property type="entry name" value="Phytocyanin-like"/>
</dbReference>
<dbReference type="CDD" id="cd11013">
    <property type="entry name" value="Plantacyanin"/>
    <property type="match status" value="1"/>
</dbReference>
<evidence type="ECO:0000256" key="5">
    <source>
        <dbReference type="ARBA" id="ARBA00082491"/>
    </source>
</evidence>
<dbReference type="SUPFAM" id="SSF49503">
    <property type="entry name" value="Cupredoxins"/>
    <property type="match status" value="1"/>
</dbReference>
<evidence type="ECO:0000256" key="3">
    <source>
        <dbReference type="ARBA" id="ARBA00023157"/>
    </source>
</evidence>
<gene>
    <name evidence="8" type="ORF">LVIROSA_LOCUS7861</name>
</gene>
<evidence type="ECO:0000259" key="7">
    <source>
        <dbReference type="PROSITE" id="PS51485"/>
    </source>
</evidence>
<dbReference type="InterPro" id="IPR003245">
    <property type="entry name" value="Phytocyanin_dom"/>
</dbReference>
<dbReference type="GO" id="GO:0009055">
    <property type="term" value="F:electron transfer activity"/>
    <property type="evidence" value="ECO:0007669"/>
    <property type="project" value="InterPro"/>
</dbReference>
<dbReference type="GO" id="GO:0005886">
    <property type="term" value="C:plasma membrane"/>
    <property type="evidence" value="ECO:0007669"/>
    <property type="project" value="TreeGrafter"/>
</dbReference>
<name>A0AAU9MEQ7_9ASTR</name>
<comment type="caution">
    <text evidence="8">The sequence shown here is derived from an EMBL/GenBank/DDBJ whole genome shotgun (WGS) entry which is preliminary data.</text>
</comment>
<dbReference type="Gene3D" id="2.60.40.420">
    <property type="entry name" value="Cupredoxins - blue copper proteins"/>
    <property type="match status" value="1"/>
</dbReference>
<organism evidence="8 9">
    <name type="scientific">Lactuca virosa</name>
    <dbReference type="NCBI Taxonomy" id="75947"/>
    <lineage>
        <taxon>Eukaryota</taxon>
        <taxon>Viridiplantae</taxon>
        <taxon>Streptophyta</taxon>
        <taxon>Embryophyta</taxon>
        <taxon>Tracheophyta</taxon>
        <taxon>Spermatophyta</taxon>
        <taxon>Magnoliopsida</taxon>
        <taxon>eudicotyledons</taxon>
        <taxon>Gunneridae</taxon>
        <taxon>Pentapetalae</taxon>
        <taxon>asterids</taxon>
        <taxon>campanulids</taxon>
        <taxon>Asterales</taxon>
        <taxon>Asteraceae</taxon>
        <taxon>Cichorioideae</taxon>
        <taxon>Cichorieae</taxon>
        <taxon>Lactucinae</taxon>
        <taxon>Lactuca</taxon>
    </lineage>
</organism>
<keyword evidence="1" id="KW-0479">Metal-binding</keyword>
<dbReference type="Proteomes" id="UP001157418">
    <property type="component" value="Unassembled WGS sequence"/>
</dbReference>
<dbReference type="GO" id="GO:0046872">
    <property type="term" value="F:metal ion binding"/>
    <property type="evidence" value="ECO:0007669"/>
    <property type="project" value="UniProtKB-KW"/>
</dbReference>
<dbReference type="PANTHER" id="PTHR33021">
    <property type="entry name" value="BLUE COPPER PROTEIN"/>
    <property type="match status" value="1"/>
</dbReference>
<keyword evidence="9" id="KW-1185">Reference proteome</keyword>
<dbReference type="FunFam" id="2.60.40.420:FF:000013">
    <property type="entry name" value="basic blue protein-like"/>
    <property type="match status" value="1"/>
</dbReference>
<dbReference type="InterPro" id="IPR041844">
    <property type="entry name" value="Plantacyanin"/>
</dbReference>
<feature type="chain" id="PRO_5043953265" description="Basic blue protein" evidence="6">
    <location>
        <begin position="35"/>
        <end position="130"/>
    </location>
</feature>
<keyword evidence="3" id="KW-1015">Disulfide bond</keyword>
<accession>A0AAU9MEQ7</accession>